<organism evidence="1 2">
    <name type="scientific">Aldrovandia affinis</name>
    <dbReference type="NCBI Taxonomy" id="143900"/>
    <lineage>
        <taxon>Eukaryota</taxon>
        <taxon>Metazoa</taxon>
        <taxon>Chordata</taxon>
        <taxon>Craniata</taxon>
        <taxon>Vertebrata</taxon>
        <taxon>Euteleostomi</taxon>
        <taxon>Actinopterygii</taxon>
        <taxon>Neopterygii</taxon>
        <taxon>Teleostei</taxon>
        <taxon>Notacanthiformes</taxon>
        <taxon>Halosauridae</taxon>
        <taxon>Aldrovandia</taxon>
    </lineage>
</organism>
<evidence type="ECO:0000313" key="1">
    <source>
        <dbReference type="EMBL" id="KAJ8416202.1"/>
    </source>
</evidence>
<evidence type="ECO:0000313" key="2">
    <source>
        <dbReference type="Proteomes" id="UP001221898"/>
    </source>
</evidence>
<keyword evidence="2" id="KW-1185">Reference proteome</keyword>
<gene>
    <name evidence="1" type="ORF">AAFF_G00382240</name>
</gene>
<dbReference type="EMBL" id="JAINUG010000007">
    <property type="protein sequence ID" value="KAJ8416202.1"/>
    <property type="molecule type" value="Genomic_DNA"/>
</dbReference>
<dbReference type="AlphaFoldDB" id="A0AAD7X0P3"/>
<accession>A0AAD7X0P3</accession>
<reference evidence="1" key="1">
    <citation type="journal article" date="2023" name="Science">
        <title>Genome structures resolve the early diversification of teleost fishes.</title>
        <authorList>
            <person name="Parey E."/>
            <person name="Louis A."/>
            <person name="Montfort J."/>
            <person name="Bouchez O."/>
            <person name="Roques C."/>
            <person name="Iampietro C."/>
            <person name="Lluch J."/>
            <person name="Castinel A."/>
            <person name="Donnadieu C."/>
            <person name="Desvignes T."/>
            <person name="Floi Bucao C."/>
            <person name="Jouanno E."/>
            <person name="Wen M."/>
            <person name="Mejri S."/>
            <person name="Dirks R."/>
            <person name="Jansen H."/>
            <person name="Henkel C."/>
            <person name="Chen W.J."/>
            <person name="Zahm M."/>
            <person name="Cabau C."/>
            <person name="Klopp C."/>
            <person name="Thompson A.W."/>
            <person name="Robinson-Rechavi M."/>
            <person name="Braasch I."/>
            <person name="Lecointre G."/>
            <person name="Bobe J."/>
            <person name="Postlethwait J.H."/>
            <person name="Berthelot C."/>
            <person name="Roest Crollius H."/>
            <person name="Guiguen Y."/>
        </authorList>
    </citation>
    <scope>NUCLEOTIDE SEQUENCE</scope>
    <source>
        <strain evidence="1">NC1722</strain>
    </source>
</reference>
<proteinExistence type="predicted"/>
<sequence length="110" mass="11905">MVEFHAFTKLDVFQPPFVRSLVPLRVTCMEATSTKAPQTPEEEERETSWNTGEIAILLPPACVPRPGHALLADSSLSGKRARSAWVDAKQTPGACALCPGPLLRLLLLGP</sequence>
<protein>
    <submittedName>
        <fullName evidence="1">Uncharacterized protein</fullName>
    </submittedName>
</protein>
<comment type="caution">
    <text evidence="1">The sequence shown here is derived from an EMBL/GenBank/DDBJ whole genome shotgun (WGS) entry which is preliminary data.</text>
</comment>
<dbReference type="Proteomes" id="UP001221898">
    <property type="component" value="Unassembled WGS sequence"/>
</dbReference>
<name>A0AAD7X0P3_9TELE</name>